<dbReference type="PANTHER" id="PTHR34200:SF8">
    <property type="entry name" value="TRANSMEMBRANE PROTEIN"/>
    <property type="match status" value="1"/>
</dbReference>
<feature type="compositionally biased region" description="Polar residues" evidence="1">
    <location>
        <begin position="320"/>
        <end position="332"/>
    </location>
</feature>
<feature type="signal peptide" evidence="3">
    <location>
        <begin position="1"/>
        <end position="28"/>
    </location>
</feature>
<dbReference type="RefSeq" id="XP_008776203.2">
    <property type="nucleotide sequence ID" value="XM_008777981.4"/>
</dbReference>
<sequence length="345" mass="37753">MKASGVLFLMVPLLVVFSVHRFSDAADAAEVQDHLKGFSDKNSPVLDSNGTQIAPPVNVNDKEKKDGDQDKGLQEETKKVPEKDDSKKSSDEKKDKQLQQPKAQDNNGKQSSDKDSDSKTLAVDSHVEECDPSNRCIAEESKFIACLRVPGKDSLALSLLIQNKGTGSLDVNIVAPSFVNLEQAKVQLQAKENKEVKVSVDSTNDTTIILEAGKGHCSLNLRNTISDSVRRSETSKLSGFVNLALRASILHVLLAAVVLIGAAWLCIRYRQMYHQEDGPKYQKVEVGLPVSTGGKKETEEADGWNNNWGDGWDDEEAPKTPSSILSNPSSKGLASRRLNKDIWKD</sequence>
<evidence type="ECO:0000313" key="6">
    <source>
        <dbReference type="RefSeq" id="XP_008776203.2"/>
    </source>
</evidence>
<feature type="region of interest" description="Disordered" evidence="1">
    <location>
        <begin position="292"/>
        <end position="345"/>
    </location>
</feature>
<feature type="compositionally biased region" description="Basic and acidic residues" evidence="1">
    <location>
        <begin position="60"/>
        <end position="97"/>
    </location>
</feature>
<accession>A0A8B7BGN4</accession>
<evidence type="ECO:0000259" key="4">
    <source>
        <dbReference type="Pfam" id="PF24053"/>
    </source>
</evidence>
<evidence type="ECO:0000256" key="3">
    <source>
        <dbReference type="SAM" id="SignalP"/>
    </source>
</evidence>
<feature type="domain" description="DUF7356" evidence="4">
    <location>
        <begin position="124"/>
        <end position="224"/>
    </location>
</feature>
<dbReference type="OrthoDB" id="1936430at2759"/>
<keyword evidence="2" id="KW-0472">Membrane</keyword>
<dbReference type="Proteomes" id="UP000228380">
    <property type="component" value="Unplaced"/>
</dbReference>
<keyword evidence="2" id="KW-0812">Transmembrane</keyword>
<organism evidence="5 6">
    <name type="scientific">Phoenix dactylifera</name>
    <name type="common">Date palm</name>
    <dbReference type="NCBI Taxonomy" id="42345"/>
    <lineage>
        <taxon>Eukaryota</taxon>
        <taxon>Viridiplantae</taxon>
        <taxon>Streptophyta</taxon>
        <taxon>Embryophyta</taxon>
        <taxon>Tracheophyta</taxon>
        <taxon>Spermatophyta</taxon>
        <taxon>Magnoliopsida</taxon>
        <taxon>Liliopsida</taxon>
        <taxon>Arecaceae</taxon>
        <taxon>Coryphoideae</taxon>
        <taxon>Phoeniceae</taxon>
        <taxon>Phoenix</taxon>
    </lineage>
</organism>
<dbReference type="GeneID" id="103696379"/>
<dbReference type="KEGG" id="pda:103696379"/>
<proteinExistence type="predicted"/>
<keyword evidence="3" id="KW-0732">Signal</keyword>
<feature type="chain" id="PRO_5034735676" evidence="3">
    <location>
        <begin position="29"/>
        <end position="345"/>
    </location>
</feature>
<protein>
    <submittedName>
        <fullName evidence="6">Uncharacterized protein LOC103696379</fullName>
    </submittedName>
</protein>
<keyword evidence="2" id="KW-1133">Transmembrane helix</keyword>
<evidence type="ECO:0000313" key="5">
    <source>
        <dbReference type="Proteomes" id="UP000228380"/>
    </source>
</evidence>
<dbReference type="Pfam" id="PF24053">
    <property type="entry name" value="DUF7356"/>
    <property type="match status" value="1"/>
</dbReference>
<name>A0A8B7BGN4_PHODC</name>
<gene>
    <name evidence="6" type="primary">LOC103696379</name>
</gene>
<evidence type="ECO:0000256" key="1">
    <source>
        <dbReference type="SAM" id="MobiDB-lite"/>
    </source>
</evidence>
<feature type="compositionally biased region" description="Polar residues" evidence="1">
    <location>
        <begin position="98"/>
        <end position="108"/>
    </location>
</feature>
<dbReference type="PANTHER" id="PTHR34200">
    <property type="entry name" value="DENTIN SIALOPHOSPHOPROTEIN-LIKE ISOFORM X1"/>
    <property type="match status" value="1"/>
</dbReference>
<evidence type="ECO:0000256" key="2">
    <source>
        <dbReference type="SAM" id="Phobius"/>
    </source>
</evidence>
<dbReference type="AlphaFoldDB" id="A0A8B7BGN4"/>
<feature type="compositionally biased region" description="Polar residues" evidence="1">
    <location>
        <begin position="40"/>
        <end position="52"/>
    </location>
</feature>
<keyword evidence="5" id="KW-1185">Reference proteome</keyword>
<dbReference type="InterPro" id="IPR013783">
    <property type="entry name" value="Ig-like_fold"/>
</dbReference>
<dbReference type="Gene3D" id="2.60.40.10">
    <property type="entry name" value="Immunoglobulins"/>
    <property type="match status" value="1"/>
</dbReference>
<feature type="region of interest" description="Disordered" evidence="1">
    <location>
        <begin position="40"/>
        <end position="129"/>
    </location>
</feature>
<feature type="transmembrane region" description="Helical" evidence="2">
    <location>
        <begin position="243"/>
        <end position="267"/>
    </location>
</feature>
<dbReference type="InterPro" id="IPR055780">
    <property type="entry name" value="DUF7356"/>
</dbReference>
<reference evidence="6" key="1">
    <citation type="submission" date="2025-08" db="UniProtKB">
        <authorList>
            <consortium name="RefSeq"/>
        </authorList>
    </citation>
    <scope>IDENTIFICATION</scope>
    <source>
        <tissue evidence="6">Young leaves</tissue>
    </source>
</reference>